<evidence type="ECO:0000313" key="7">
    <source>
        <dbReference type="EMBL" id="CAF3734715.1"/>
    </source>
</evidence>
<evidence type="ECO:0000313" key="2">
    <source>
        <dbReference type="EMBL" id="CAF1401224.1"/>
    </source>
</evidence>
<dbReference type="EMBL" id="CAJOBH010000447">
    <property type="protein sequence ID" value="CAF3792479.1"/>
    <property type="molecule type" value="Genomic_DNA"/>
</dbReference>
<proteinExistence type="predicted"/>
<evidence type="ECO:0000313" key="4">
    <source>
        <dbReference type="EMBL" id="CAF2029538.1"/>
    </source>
</evidence>
<organism evidence="7 12">
    <name type="scientific">Rotaria magnacalcarata</name>
    <dbReference type="NCBI Taxonomy" id="392030"/>
    <lineage>
        <taxon>Eukaryota</taxon>
        <taxon>Metazoa</taxon>
        <taxon>Spiralia</taxon>
        <taxon>Gnathifera</taxon>
        <taxon>Rotifera</taxon>
        <taxon>Eurotatoria</taxon>
        <taxon>Bdelloidea</taxon>
        <taxon>Philodinida</taxon>
        <taxon>Philodinidae</taxon>
        <taxon>Rotaria</taxon>
    </lineage>
</organism>
<evidence type="ECO:0000313" key="5">
    <source>
        <dbReference type="EMBL" id="CAF2119679.1"/>
    </source>
</evidence>
<evidence type="ECO:0000313" key="8">
    <source>
        <dbReference type="EMBL" id="CAF3743622.1"/>
    </source>
</evidence>
<dbReference type="EMBL" id="CAJNOV010010331">
    <property type="protein sequence ID" value="CAF1401224.1"/>
    <property type="molecule type" value="Genomic_DNA"/>
</dbReference>
<feature type="compositionally biased region" description="Polar residues" evidence="1">
    <location>
        <begin position="155"/>
        <end position="166"/>
    </location>
</feature>
<dbReference type="Proteomes" id="UP000663856">
    <property type="component" value="Unassembled WGS sequence"/>
</dbReference>
<dbReference type="Proteomes" id="UP000663824">
    <property type="component" value="Unassembled WGS sequence"/>
</dbReference>
<dbReference type="EMBL" id="CAJOBI010000004">
    <property type="protein sequence ID" value="CAF3779330.1"/>
    <property type="molecule type" value="Genomic_DNA"/>
</dbReference>
<dbReference type="Proteomes" id="UP000663866">
    <property type="component" value="Unassembled WGS sequence"/>
</dbReference>
<evidence type="ECO:0000313" key="11">
    <source>
        <dbReference type="EMBL" id="CAF3811513.1"/>
    </source>
</evidence>
<feature type="region of interest" description="Disordered" evidence="1">
    <location>
        <begin position="152"/>
        <end position="192"/>
    </location>
</feature>
<feature type="compositionally biased region" description="Low complexity" evidence="1">
    <location>
        <begin position="284"/>
        <end position="297"/>
    </location>
</feature>
<sequence length="445" mass="50621">MVSIPCSPHRSPSSMKDLQNLFENPLVSCVSPPTTPPLQFFNMRVTERLHRYRTIKRHWHEVTAAVKHELSSPLKTDSRSSSPDIASLTQEQIVETKFTDVKDNIPSITTIGMKEINNKNHVNFYPLHSRIQYDLIKLRRLIKETQKKSIEVISSKPNPNNQSSGEGSVKTLLEDQDDNDNNNNITNNGKSSLSKTKLFDRVKFSGSQMHPSTFPQSNFLEKKPVTTNYATNTCSQSLKQRQKGKQKVNSKTFNICRSRINACIPPDSIVNRAIQTKKKPSTPPKTSSTMSSKQTSPCRLPVAPVLKKKQSNIIKHENILPHIQRPSKSEQTTSLYTYAASTSSAAPRSMKLNRNRSLLPILITSVSCIGIPTQENYSETADNNNEDDYYNLLHYKQLINHLPKPIISIRPRYNQDDYGILFEQLDHIRETMPDSHVYDNYARAF</sequence>
<dbReference type="Proteomes" id="UP000681720">
    <property type="component" value="Unassembled WGS sequence"/>
</dbReference>
<dbReference type="Proteomes" id="UP000676336">
    <property type="component" value="Unassembled WGS sequence"/>
</dbReference>
<reference evidence="7" key="1">
    <citation type="submission" date="2021-02" db="EMBL/GenBank/DDBJ databases">
        <authorList>
            <person name="Nowell W R."/>
        </authorList>
    </citation>
    <scope>NUCLEOTIDE SEQUENCE</scope>
</reference>
<evidence type="ECO:0000313" key="9">
    <source>
        <dbReference type="EMBL" id="CAF3779330.1"/>
    </source>
</evidence>
<evidence type="ECO:0000313" key="10">
    <source>
        <dbReference type="EMBL" id="CAF3792479.1"/>
    </source>
</evidence>
<dbReference type="Proteomes" id="UP000663855">
    <property type="component" value="Unassembled WGS sequence"/>
</dbReference>
<dbReference type="Proteomes" id="UP000681967">
    <property type="component" value="Unassembled WGS sequence"/>
</dbReference>
<dbReference type="OrthoDB" id="10037150at2759"/>
<dbReference type="EMBL" id="CAJNRE010003816">
    <property type="protein sequence ID" value="CAF2029538.1"/>
    <property type="molecule type" value="Genomic_DNA"/>
</dbReference>
<dbReference type="EMBL" id="CAJNOW010006051">
    <property type="protein sequence ID" value="CAF1473154.1"/>
    <property type="molecule type" value="Genomic_DNA"/>
</dbReference>
<protein>
    <submittedName>
        <fullName evidence="7">Uncharacterized protein</fullName>
    </submittedName>
</protein>
<dbReference type="Proteomes" id="UP000663834">
    <property type="component" value="Unassembled WGS sequence"/>
</dbReference>
<dbReference type="EMBL" id="CAJOBJ010000284">
    <property type="protein sequence ID" value="CAF3811513.1"/>
    <property type="molecule type" value="Genomic_DNA"/>
</dbReference>
<gene>
    <name evidence="10" type="ORF">BYL167_LOCUS2529</name>
    <name evidence="2" type="ORF">CJN711_LOCUS21980</name>
    <name evidence="11" type="ORF">GIL414_LOCUS1664</name>
    <name evidence="3" type="ORF">KQP761_LOCUS13151</name>
    <name evidence="4" type="ORF">MBJ925_LOCUS9807</name>
    <name evidence="7" type="ORF">OVN521_LOCUS198</name>
    <name evidence="9" type="ORF">SMN809_LOCUS54</name>
    <name evidence="8" type="ORF">UXM345_LOCUS1582</name>
    <name evidence="6" type="ORF">WKI299_LOCUS36239</name>
    <name evidence="5" type="ORF">XDN619_LOCUS22428</name>
</gene>
<comment type="caution">
    <text evidence="7">The sequence shown here is derived from an EMBL/GenBank/DDBJ whole genome shotgun (WGS) entry which is preliminary data.</text>
</comment>
<dbReference type="Proteomes" id="UP000663887">
    <property type="component" value="Unassembled WGS sequence"/>
</dbReference>
<keyword evidence="12" id="KW-1185">Reference proteome</keyword>
<evidence type="ECO:0000313" key="6">
    <source>
        <dbReference type="EMBL" id="CAF2235422.1"/>
    </source>
</evidence>
<evidence type="ECO:0000313" key="3">
    <source>
        <dbReference type="EMBL" id="CAF1473154.1"/>
    </source>
</evidence>
<dbReference type="AlphaFoldDB" id="A0A818X6W1"/>
<accession>A0A818X6W1</accession>
<dbReference type="EMBL" id="CAJOBF010000089">
    <property type="protein sequence ID" value="CAF3743622.1"/>
    <property type="molecule type" value="Genomic_DNA"/>
</dbReference>
<dbReference type="Proteomes" id="UP000663842">
    <property type="component" value="Unassembled WGS sequence"/>
</dbReference>
<dbReference type="EMBL" id="CAJOBG010000009">
    <property type="protein sequence ID" value="CAF3734715.1"/>
    <property type="molecule type" value="Genomic_DNA"/>
</dbReference>
<evidence type="ECO:0000256" key="1">
    <source>
        <dbReference type="SAM" id="MobiDB-lite"/>
    </source>
</evidence>
<name>A0A818X6W1_9BILA</name>
<evidence type="ECO:0000313" key="12">
    <source>
        <dbReference type="Proteomes" id="UP000663866"/>
    </source>
</evidence>
<feature type="region of interest" description="Disordered" evidence="1">
    <location>
        <begin position="273"/>
        <end position="297"/>
    </location>
</feature>
<dbReference type="EMBL" id="CAJNRF010017662">
    <property type="protein sequence ID" value="CAF2235422.1"/>
    <property type="molecule type" value="Genomic_DNA"/>
</dbReference>
<dbReference type="EMBL" id="CAJNRG010010152">
    <property type="protein sequence ID" value="CAF2119679.1"/>
    <property type="molecule type" value="Genomic_DNA"/>
</dbReference>